<reference evidence="5" key="1">
    <citation type="submission" date="2021-01" db="EMBL/GenBank/DDBJ databases">
        <authorList>
            <person name="Corre E."/>
            <person name="Pelletier E."/>
            <person name="Niang G."/>
            <person name="Scheremetjew M."/>
            <person name="Finn R."/>
            <person name="Kale V."/>
            <person name="Holt S."/>
            <person name="Cochrane G."/>
            <person name="Meng A."/>
            <person name="Brown T."/>
            <person name="Cohen L."/>
        </authorList>
    </citation>
    <scope>NUCLEOTIDE SEQUENCE</scope>
    <source>
        <strain evidence="5">CCMP1510</strain>
    </source>
</reference>
<evidence type="ECO:0000259" key="4">
    <source>
        <dbReference type="Pfam" id="PF04884"/>
    </source>
</evidence>
<comment type="similarity">
    <text evidence="1">Belongs to the RUS1 family.</text>
</comment>
<accession>A0A7S3K1B9</accession>
<keyword evidence="3" id="KW-0732">Signal</keyword>
<dbReference type="InterPro" id="IPR006968">
    <property type="entry name" value="RUS_fam"/>
</dbReference>
<feature type="transmembrane region" description="Helical" evidence="2">
    <location>
        <begin position="270"/>
        <end position="289"/>
    </location>
</feature>
<dbReference type="EMBL" id="HBIJ01015463">
    <property type="protein sequence ID" value="CAE0369567.1"/>
    <property type="molecule type" value="Transcribed_RNA"/>
</dbReference>
<keyword evidence="2" id="KW-0812">Transmembrane</keyword>
<evidence type="ECO:0000313" key="5">
    <source>
        <dbReference type="EMBL" id="CAE0369567.1"/>
    </source>
</evidence>
<evidence type="ECO:0000256" key="3">
    <source>
        <dbReference type="SAM" id="SignalP"/>
    </source>
</evidence>
<dbReference type="Pfam" id="PF04884">
    <property type="entry name" value="UVB_sens_prot"/>
    <property type="match status" value="1"/>
</dbReference>
<dbReference type="PANTHER" id="PTHR12770:SF20">
    <property type="entry name" value="PROTEIN ROOT UVB SENSITIVE 6"/>
    <property type="match status" value="1"/>
</dbReference>
<dbReference type="InterPro" id="IPR054549">
    <property type="entry name" value="UVB_sens_RUS_dom"/>
</dbReference>
<organism evidence="5">
    <name type="scientific">Aureoumbra lagunensis</name>
    <dbReference type="NCBI Taxonomy" id="44058"/>
    <lineage>
        <taxon>Eukaryota</taxon>
        <taxon>Sar</taxon>
        <taxon>Stramenopiles</taxon>
        <taxon>Ochrophyta</taxon>
        <taxon>Pelagophyceae</taxon>
        <taxon>Pelagomonadales</taxon>
        <taxon>Aureoumbra</taxon>
    </lineage>
</organism>
<evidence type="ECO:0000256" key="2">
    <source>
        <dbReference type="SAM" id="Phobius"/>
    </source>
</evidence>
<feature type="transmembrane region" description="Helical" evidence="2">
    <location>
        <begin position="187"/>
        <end position="206"/>
    </location>
</feature>
<name>A0A7S3K1B9_9STRA</name>
<sequence length="452" mass="50986">MLNVVLFCLLVGRRSYSAFVIKDDLLYRKNFYPLRILKAGSPREVYELGADGSRWLLGKRTIQERRKAFFKGKRKRLQRLGRRIFLPDQVVDAYYRYSKWRCLQRLLSATVNVFGLQAMIMAVGVRDAASGRGIGTAAAIDWVLKDALGKLTRLAWAGKMGRSFDGDAKRWRFRSSLLYATGNGLQIATYAFPSFFLLLATIANCLKQISMLTSTATRSAIYRSFAKTDATNNIGDITAKGEAQIAVVDLLGMALGIALTKMLGFDQYNILLAYLFLSLAEIVTMYFEIRSVIFKQLNLDRALITVDAFVQNKSLPTPEEYAASYERILLPPKILVNTIFMPLSQLNTTQIPNLSDLADHFAQEPFLLVPINFSGRSQDTTDCTIILRPDAEDSDILRALLARAIYLRDLTHPGLARHQADARLTSFHDSLRQAGWSTYSFIFPEVQVRADW</sequence>
<keyword evidence="2" id="KW-0472">Membrane</keyword>
<protein>
    <recommendedName>
        <fullName evidence="4">Protein root UVB sensitive/RUS domain-containing protein</fullName>
    </recommendedName>
</protein>
<evidence type="ECO:0000256" key="1">
    <source>
        <dbReference type="ARBA" id="ARBA00007558"/>
    </source>
</evidence>
<gene>
    <name evidence="5" type="ORF">ALAG00032_LOCUS10330</name>
</gene>
<feature type="domain" description="Protein root UVB sensitive/RUS" evidence="4">
    <location>
        <begin position="75"/>
        <end position="312"/>
    </location>
</feature>
<dbReference type="PANTHER" id="PTHR12770">
    <property type="entry name" value="RUS1 FAMILY PROTEIN C16ORF58"/>
    <property type="match status" value="1"/>
</dbReference>
<dbReference type="AlphaFoldDB" id="A0A7S3K1B9"/>
<feature type="signal peptide" evidence="3">
    <location>
        <begin position="1"/>
        <end position="18"/>
    </location>
</feature>
<keyword evidence="2" id="KW-1133">Transmembrane helix</keyword>
<proteinExistence type="inferred from homology"/>
<feature type="chain" id="PRO_5031137498" description="Protein root UVB sensitive/RUS domain-containing protein" evidence="3">
    <location>
        <begin position="19"/>
        <end position="452"/>
    </location>
</feature>